<dbReference type="InterPro" id="IPR025352">
    <property type="entry name" value="DUF4256"/>
</dbReference>
<dbReference type="AlphaFoldDB" id="A0AAU7KBU7"/>
<organism evidence="1">
    <name type="scientific">Pedobacter sp. KACC 23697</name>
    <dbReference type="NCBI Taxonomy" id="3149230"/>
    <lineage>
        <taxon>Bacteria</taxon>
        <taxon>Pseudomonadati</taxon>
        <taxon>Bacteroidota</taxon>
        <taxon>Sphingobacteriia</taxon>
        <taxon>Sphingobacteriales</taxon>
        <taxon>Sphingobacteriaceae</taxon>
        <taxon>Pedobacter</taxon>
    </lineage>
</organism>
<sequence>MNGNYRWRNRRYDHMFTYQNGAQSYYAARAFRGLLKV</sequence>
<dbReference type="EMBL" id="CP157485">
    <property type="protein sequence ID" value="XBO50115.1"/>
    <property type="molecule type" value="Genomic_DNA"/>
</dbReference>
<evidence type="ECO:0000313" key="1">
    <source>
        <dbReference type="EMBL" id="XBO50115.1"/>
    </source>
</evidence>
<accession>A0AAU7KBU7</accession>
<name>A0AAU7KBU7_9SPHI</name>
<dbReference type="RefSeq" id="WP_406827408.1">
    <property type="nucleotide sequence ID" value="NZ_CP157485.1"/>
</dbReference>
<protein>
    <submittedName>
        <fullName evidence="1">DUF4256 domain-containing protein</fullName>
    </submittedName>
</protein>
<reference evidence="1" key="1">
    <citation type="submission" date="2024-05" db="EMBL/GenBank/DDBJ databases">
        <authorList>
            <person name="Kim S."/>
            <person name="Heo J."/>
            <person name="Choi H."/>
            <person name="Choi Y."/>
            <person name="Kwon S.-W."/>
            <person name="Kim Y."/>
        </authorList>
    </citation>
    <scope>NUCLEOTIDE SEQUENCE</scope>
    <source>
        <strain evidence="1">KACC 23697</strain>
    </source>
</reference>
<proteinExistence type="predicted"/>
<dbReference type="Pfam" id="PF14066">
    <property type="entry name" value="DUF4256"/>
    <property type="match status" value="1"/>
</dbReference>
<gene>
    <name evidence="1" type="ORF">ABEG20_21270</name>
</gene>